<keyword evidence="5" id="KW-1185">Reference proteome</keyword>
<comment type="caution">
    <text evidence="4">The sequence shown here is derived from an EMBL/GenBank/DDBJ whole genome shotgun (WGS) entry which is preliminary data.</text>
</comment>
<dbReference type="OrthoDB" id="3599601at2759"/>
<feature type="region of interest" description="Disordered" evidence="2">
    <location>
        <begin position="109"/>
        <end position="133"/>
    </location>
</feature>
<protein>
    <recommendedName>
        <fullName evidence="3">Reverse transcriptase domain-containing protein</fullName>
    </recommendedName>
</protein>
<evidence type="ECO:0000256" key="2">
    <source>
        <dbReference type="SAM" id="MobiDB-lite"/>
    </source>
</evidence>
<dbReference type="Proteomes" id="UP000237438">
    <property type="component" value="Unassembled WGS sequence"/>
</dbReference>
<evidence type="ECO:0000259" key="3">
    <source>
        <dbReference type="Pfam" id="PF00078"/>
    </source>
</evidence>
<evidence type="ECO:0000313" key="4">
    <source>
        <dbReference type="EMBL" id="POS85111.1"/>
    </source>
</evidence>
<keyword evidence="1" id="KW-0175">Coiled coil</keyword>
<dbReference type="AlphaFoldDB" id="A0A2S4PSW2"/>
<reference evidence="4 5" key="1">
    <citation type="submission" date="2017-10" db="EMBL/GenBank/DDBJ databases">
        <title>Development of genomic resources for the powdery mildew, Erysiphe pulchra.</title>
        <authorList>
            <person name="Wadl P.A."/>
            <person name="Mack B.M."/>
            <person name="Moore G."/>
            <person name="Beltz S.B."/>
        </authorList>
    </citation>
    <scope>NUCLEOTIDE SEQUENCE [LARGE SCALE GENOMIC DNA]</scope>
    <source>
        <strain evidence="4">Cflorida</strain>
    </source>
</reference>
<evidence type="ECO:0000313" key="5">
    <source>
        <dbReference type="Proteomes" id="UP000237438"/>
    </source>
</evidence>
<name>A0A2S4PSW2_9PEZI</name>
<accession>A0A2S4PSW2</accession>
<feature type="coiled-coil region" evidence="1">
    <location>
        <begin position="284"/>
        <end position="311"/>
    </location>
</feature>
<dbReference type="PANTHER" id="PTHR33481:SF1">
    <property type="entry name" value="ENDONUCLEASE_EXONUCLEASE_PHOSPHATASE DOMAIN-CONTAINING PROTEIN-RELATED"/>
    <property type="match status" value="1"/>
</dbReference>
<proteinExistence type="predicted"/>
<dbReference type="EMBL" id="PEDP01000725">
    <property type="protein sequence ID" value="POS85111.1"/>
    <property type="molecule type" value="Genomic_DNA"/>
</dbReference>
<dbReference type="Pfam" id="PF00078">
    <property type="entry name" value="RVT_1"/>
    <property type="match status" value="1"/>
</dbReference>
<dbReference type="PANTHER" id="PTHR33481">
    <property type="entry name" value="REVERSE TRANSCRIPTASE"/>
    <property type="match status" value="1"/>
</dbReference>
<organism evidence="4 5">
    <name type="scientific">Erysiphe pulchra</name>
    <dbReference type="NCBI Taxonomy" id="225359"/>
    <lineage>
        <taxon>Eukaryota</taxon>
        <taxon>Fungi</taxon>
        <taxon>Dikarya</taxon>
        <taxon>Ascomycota</taxon>
        <taxon>Pezizomycotina</taxon>
        <taxon>Leotiomycetes</taxon>
        <taxon>Erysiphales</taxon>
        <taxon>Erysiphaceae</taxon>
        <taxon>Erysiphe</taxon>
    </lineage>
</organism>
<gene>
    <name evidence="4" type="ORF">EPUL_003157</name>
</gene>
<evidence type="ECO:0000256" key="1">
    <source>
        <dbReference type="SAM" id="Coils"/>
    </source>
</evidence>
<dbReference type="InterPro" id="IPR000477">
    <property type="entry name" value="RT_dom"/>
</dbReference>
<feature type="compositionally biased region" description="Basic and acidic residues" evidence="2">
    <location>
        <begin position="118"/>
        <end position="131"/>
    </location>
</feature>
<sequence length="688" mass="79265">MESTGPHGVNGTTWTERDFIEREKIWNNGTTWNKGTKLIERDYMKRTGLHRVNGTTLKAHKNAVRILRDHLLENGVCVTKKKGLATPVALQQVLEEDIQHVWPEEEIHAQTSEQFNSKIEESEYNKNKSDEWQSPYNNDHLDAPFKPLDPASQYKSNYRGTDHPYKEEFMYQNKINNHRPHFHGKSSTFQRRQYDPPLHIPRQPPYHHEHTDQVPAKELGTLSRIYRDEDRYGGSDDCLDLCICIFYDTCRKANVNHQYFKDVFSIMLKGSAREYYHMYLLTEALSFDEMINQLRAQVETAERQALILRDAVVDAVPKFEVLCADIRASIATKQRLNSKSAFHSPQSLNQAPTDQLYLNRRYGDKVFESFKERIKIKNKSYDNRTINQYVVGHEGEHDVEDEDRDIWDTLIMNVNINDKDEEDQNFDLMDSQFVTIYGTINGYETDSLLNDHSARNALAKLDSLSKNISLQLESELENFLSFEQPSIFWTKSRYTVSKFQGILIDTGAAQVSTAEQDQFRALCKIYNLSLNTSQAGQANICFGIGKAISIGCALVETPFGKIKFHVIPSDTTFLLCLKDMDDLQRLIALLFCLGKGIERLIAKRISHFAITSDIVGQQQFGALPKRSATDLISCIVHDIEEARSQKWASTFVKLDVQGAFDAVLHNRLLWRMQAQGWPDHIPWWTSSF</sequence>
<feature type="domain" description="Reverse transcriptase" evidence="3">
    <location>
        <begin position="584"/>
        <end position="685"/>
    </location>
</feature>